<dbReference type="EMBL" id="CAQQ02197950">
    <property type="status" value="NOT_ANNOTATED_CDS"/>
    <property type="molecule type" value="Genomic_DNA"/>
</dbReference>
<name>T1H1G2_MEGSC</name>
<accession>T1H1G2</accession>
<feature type="transmembrane region" description="Helical" evidence="1">
    <location>
        <begin position="39"/>
        <end position="58"/>
    </location>
</feature>
<keyword evidence="1" id="KW-0472">Membrane</keyword>
<sequence>MITNKSKQILCYTDDIHVVKRTTSASEFQRLEKEVDQRISSLCFEVFCYFFNILFIVGNPPSV</sequence>
<dbReference type="AlphaFoldDB" id="T1H1G2"/>
<evidence type="ECO:0000313" key="2">
    <source>
        <dbReference type="EnsemblMetazoa" id="MESCA010023-PA"/>
    </source>
</evidence>
<dbReference type="EMBL" id="CAQQ02197951">
    <property type="status" value="NOT_ANNOTATED_CDS"/>
    <property type="molecule type" value="Genomic_DNA"/>
</dbReference>
<dbReference type="Proteomes" id="UP000015102">
    <property type="component" value="Unassembled WGS sequence"/>
</dbReference>
<keyword evidence="1" id="KW-0812">Transmembrane</keyword>
<organism evidence="2 3">
    <name type="scientific">Megaselia scalaris</name>
    <name type="common">Humpbacked fly</name>
    <name type="synonym">Phora scalaris</name>
    <dbReference type="NCBI Taxonomy" id="36166"/>
    <lineage>
        <taxon>Eukaryota</taxon>
        <taxon>Metazoa</taxon>
        <taxon>Ecdysozoa</taxon>
        <taxon>Arthropoda</taxon>
        <taxon>Hexapoda</taxon>
        <taxon>Insecta</taxon>
        <taxon>Pterygota</taxon>
        <taxon>Neoptera</taxon>
        <taxon>Endopterygota</taxon>
        <taxon>Diptera</taxon>
        <taxon>Brachycera</taxon>
        <taxon>Muscomorpha</taxon>
        <taxon>Platypezoidea</taxon>
        <taxon>Phoridae</taxon>
        <taxon>Megaseliini</taxon>
        <taxon>Megaselia</taxon>
    </lineage>
</organism>
<evidence type="ECO:0000313" key="3">
    <source>
        <dbReference type="Proteomes" id="UP000015102"/>
    </source>
</evidence>
<dbReference type="HOGENOM" id="CLU_2888355_0_0_1"/>
<reference evidence="2" key="2">
    <citation type="submission" date="2015-06" db="UniProtKB">
        <authorList>
            <consortium name="EnsemblMetazoa"/>
        </authorList>
    </citation>
    <scope>IDENTIFICATION</scope>
</reference>
<evidence type="ECO:0000256" key="1">
    <source>
        <dbReference type="SAM" id="Phobius"/>
    </source>
</evidence>
<dbReference type="EnsemblMetazoa" id="MESCA010023-RA">
    <property type="protein sequence ID" value="MESCA010023-PA"/>
    <property type="gene ID" value="MESCA010023"/>
</dbReference>
<proteinExistence type="predicted"/>
<reference evidence="3" key="1">
    <citation type="submission" date="2013-02" db="EMBL/GenBank/DDBJ databases">
        <authorList>
            <person name="Hughes D."/>
        </authorList>
    </citation>
    <scope>NUCLEOTIDE SEQUENCE</scope>
    <source>
        <strain>Durham</strain>
        <strain evidence="3">NC isolate 2 -- Noor lab</strain>
    </source>
</reference>
<keyword evidence="1" id="KW-1133">Transmembrane helix</keyword>
<keyword evidence="3" id="KW-1185">Reference proteome</keyword>
<protein>
    <submittedName>
        <fullName evidence="2">Uncharacterized protein</fullName>
    </submittedName>
</protein>